<gene>
    <name evidence="1" type="ORF">BSTOLATCC_MIC65411</name>
</gene>
<reference evidence="1" key="1">
    <citation type="submission" date="2021-09" db="EMBL/GenBank/DDBJ databases">
        <authorList>
            <consortium name="AG Swart"/>
            <person name="Singh M."/>
            <person name="Singh A."/>
            <person name="Seah K."/>
            <person name="Emmerich C."/>
        </authorList>
    </citation>
    <scope>NUCLEOTIDE SEQUENCE</scope>
    <source>
        <strain evidence="1">ATCC30299</strain>
    </source>
</reference>
<protein>
    <submittedName>
        <fullName evidence="1">Uncharacterized protein</fullName>
    </submittedName>
</protein>
<dbReference type="Proteomes" id="UP001162131">
    <property type="component" value="Unassembled WGS sequence"/>
</dbReference>
<evidence type="ECO:0000313" key="1">
    <source>
        <dbReference type="EMBL" id="CAG9335908.1"/>
    </source>
</evidence>
<dbReference type="AlphaFoldDB" id="A0AAU9KD08"/>
<proteinExistence type="predicted"/>
<comment type="caution">
    <text evidence="1">The sequence shown here is derived from an EMBL/GenBank/DDBJ whole genome shotgun (WGS) entry which is preliminary data.</text>
</comment>
<keyword evidence="2" id="KW-1185">Reference proteome</keyword>
<evidence type="ECO:0000313" key="2">
    <source>
        <dbReference type="Proteomes" id="UP001162131"/>
    </source>
</evidence>
<organism evidence="1 2">
    <name type="scientific">Blepharisma stoltei</name>
    <dbReference type="NCBI Taxonomy" id="1481888"/>
    <lineage>
        <taxon>Eukaryota</taxon>
        <taxon>Sar</taxon>
        <taxon>Alveolata</taxon>
        <taxon>Ciliophora</taxon>
        <taxon>Postciliodesmatophora</taxon>
        <taxon>Heterotrichea</taxon>
        <taxon>Heterotrichida</taxon>
        <taxon>Blepharismidae</taxon>
        <taxon>Blepharisma</taxon>
    </lineage>
</organism>
<dbReference type="EMBL" id="CAJZBQ010000063">
    <property type="protein sequence ID" value="CAG9335908.1"/>
    <property type="molecule type" value="Genomic_DNA"/>
</dbReference>
<sequence length="100" mass="11815">MTSQLYILYPAKFLPIQKWITKKFQQCAEPRLSPFLGLEFYLVEWKDKKMVRKARTIGQIPIVNPGVKPGLRFDLLQKDDQKFLFFGISVRQPCYNNHPL</sequence>
<accession>A0AAU9KD08</accession>
<name>A0AAU9KD08_9CILI</name>